<dbReference type="GO" id="GO:0015297">
    <property type="term" value="F:antiporter activity"/>
    <property type="evidence" value="ECO:0007669"/>
    <property type="project" value="UniProtKB-KW"/>
</dbReference>
<dbReference type="PANTHER" id="PTHR43298">
    <property type="entry name" value="MULTIDRUG RESISTANCE PROTEIN NORM-RELATED"/>
    <property type="match status" value="1"/>
</dbReference>
<feature type="transmembrane region" description="Helical" evidence="10">
    <location>
        <begin position="403"/>
        <end position="423"/>
    </location>
</feature>
<evidence type="ECO:0000313" key="11">
    <source>
        <dbReference type="EMBL" id="MUH71036.1"/>
    </source>
</evidence>
<feature type="transmembrane region" description="Helical" evidence="10">
    <location>
        <begin position="24"/>
        <end position="44"/>
    </location>
</feature>
<organism evidence="11 12">
    <name type="scientific">Psychrosphaera haliotis</name>
    <dbReference type="NCBI Taxonomy" id="555083"/>
    <lineage>
        <taxon>Bacteria</taxon>
        <taxon>Pseudomonadati</taxon>
        <taxon>Pseudomonadota</taxon>
        <taxon>Gammaproteobacteria</taxon>
        <taxon>Alteromonadales</taxon>
        <taxon>Pseudoalteromonadaceae</taxon>
        <taxon>Psychrosphaera</taxon>
    </lineage>
</organism>
<reference evidence="11 12" key="1">
    <citation type="submission" date="2019-11" db="EMBL/GenBank/DDBJ databases">
        <title>P. haliotis isolates from Z. marina roots.</title>
        <authorList>
            <person name="Cohen M."/>
            <person name="Jospin G."/>
            <person name="Eisen J.A."/>
            <person name="Coil D.A."/>
        </authorList>
    </citation>
    <scope>NUCLEOTIDE SEQUENCE [LARGE SCALE GENOMIC DNA]</scope>
    <source>
        <strain evidence="11 12">UCD-MCMsp1aY</strain>
    </source>
</reference>
<feature type="transmembrane region" description="Helical" evidence="10">
    <location>
        <begin position="364"/>
        <end position="382"/>
    </location>
</feature>
<feature type="transmembrane region" description="Helical" evidence="10">
    <location>
        <begin position="293"/>
        <end position="313"/>
    </location>
</feature>
<evidence type="ECO:0000256" key="2">
    <source>
        <dbReference type="ARBA" id="ARBA00022448"/>
    </source>
</evidence>
<evidence type="ECO:0000256" key="5">
    <source>
        <dbReference type="ARBA" id="ARBA00022692"/>
    </source>
</evidence>
<dbReference type="GO" id="GO:0005886">
    <property type="term" value="C:plasma membrane"/>
    <property type="evidence" value="ECO:0007669"/>
    <property type="project" value="UniProtKB-SubCell"/>
</dbReference>
<comment type="subcellular location">
    <subcellularLocation>
        <location evidence="1">Cell inner membrane</location>
        <topology evidence="1">Multi-pass membrane protein</topology>
    </subcellularLocation>
</comment>
<dbReference type="InterPro" id="IPR050222">
    <property type="entry name" value="MATE_MdtK"/>
</dbReference>
<evidence type="ECO:0000256" key="3">
    <source>
        <dbReference type="ARBA" id="ARBA00022449"/>
    </source>
</evidence>
<dbReference type="GO" id="GO:0042910">
    <property type="term" value="F:xenobiotic transmembrane transporter activity"/>
    <property type="evidence" value="ECO:0007669"/>
    <property type="project" value="InterPro"/>
</dbReference>
<keyword evidence="5 10" id="KW-0812">Transmembrane</keyword>
<evidence type="ECO:0000313" key="12">
    <source>
        <dbReference type="Proteomes" id="UP000439994"/>
    </source>
</evidence>
<evidence type="ECO:0000256" key="10">
    <source>
        <dbReference type="SAM" id="Phobius"/>
    </source>
</evidence>
<feature type="transmembrane region" description="Helical" evidence="10">
    <location>
        <begin position="64"/>
        <end position="89"/>
    </location>
</feature>
<protein>
    <recommendedName>
        <fullName evidence="9">Multidrug-efflux transporter</fullName>
    </recommendedName>
</protein>
<dbReference type="CDD" id="cd13131">
    <property type="entry name" value="MATE_NorM_like"/>
    <property type="match status" value="1"/>
</dbReference>
<sequence>MRYRSASMTQVKSKLFDLNETRHLLKLAIPLLITQVITALMLFTDTVIASQLSHVDMASVSVATSLWGPVVFSIQGLLIAVTPVVAQLLGASGSNNDTKPLVSTLYQGMYLALIVCFFVVLIYQFVNVPLDNLDLEPELHEKSLGYLQFAIWGILPTCLFFVFRSFFEGIGLTTPALITGVIGLILNIPLNYIFVFGEFGMPQLGGAGSGLATAIIQWISFIVLLIYLHKGKKLKPMKVFSRFEKPNLEKIKSLSRIGLPIFVSLLFETTLFAFSALAIAPLGAIAIAGHQVAFSYSSVVFMAPLSLSMAATIRIGYLKGFGDINMLKQAIKTCFVLAAAFGSFVMLITYLFRDSIISMYTEQPEVVALASSILIITAIYQLPDAVQVMCAGIFKGLKITKPLLYITFIAYWPLGFGLGYMLGRTDILVPAMGPAGFWWGIVLGLTAASVMFFYWLRKTLKHPDTFLPD</sequence>
<keyword evidence="3" id="KW-0050">Antiport</keyword>
<feature type="transmembrane region" description="Helical" evidence="10">
    <location>
        <begin position="175"/>
        <end position="195"/>
    </location>
</feature>
<dbReference type="InterPro" id="IPR048279">
    <property type="entry name" value="MdtK-like"/>
</dbReference>
<dbReference type="NCBIfam" id="TIGR00797">
    <property type="entry name" value="matE"/>
    <property type="match status" value="1"/>
</dbReference>
<evidence type="ECO:0000256" key="1">
    <source>
        <dbReference type="ARBA" id="ARBA00004429"/>
    </source>
</evidence>
<feature type="transmembrane region" description="Helical" evidence="10">
    <location>
        <begin position="435"/>
        <end position="456"/>
    </location>
</feature>
<name>A0A6N8F2Z4_9GAMM</name>
<evidence type="ECO:0000256" key="9">
    <source>
        <dbReference type="ARBA" id="ARBA00031636"/>
    </source>
</evidence>
<dbReference type="GO" id="GO:0006811">
    <property type="term" value="P:monoatomic ion transport"/>
    <property type="evidence" value="ECO:0007669"/>
    <property type="project" value="UniProtKB-KW"/>
</dbReference>
<keyword evidence="2" id="KW-0813">Transport</keyword>
<keyword evidence="7" id="KW-0406">Ion transport</keyword>
<keyword evidence="8 10" id="KW-0472">Membrane</keyword>
<dbReference type="PANTHER" id="PTHR43298:SF2">
    <property type="entry name" value="FMN_FAD EXPORTER YEEO-RELATED"/>
    <property type="match status" value="1"/>
</dbReference>
<proteinExistence type="predicted"/>
<dbReference type="Pfam" id="PF01554">
    <property type="entry name" value="MatE"/>
    <property type="match status" value="2"/>
</dbReference>
<comment type="caution">
    <text evidence="11">The sequence shown here is derived from an EMBL/GenBank/DDBJ whole genome shotgun (WGS) entry which is preliminary data.</text>
</comment>
<keyword evidence="4" id="KW-1003">Cell membrane</keyword>
<keyword evidence="12" id="KW-1185">Reference proteome</keyword>
<feature type="transmembrane region" description="Helical" evidence="10">
    <location>
        <begin position="334"/>
        <end position="352"/>
    </location>
</feature>
<accession>A0A6N8F2Z4</accession>
<evidence type="ECO:0000256" key="4">
    <source>
        <dbReference type="ARBA" id="ARBA00022475"/>
    </source>
</evidence>
<dbReference type="InterPro" id="IPR002528">
    <property type="entry name" value="MATE_fam"/>
</dbReference>
<evidence type="ECO:0000256" key="7">
    <source>
        <dbReference type="ARBA" id="ARBA00023065"/>
    </source>
</evidence>
<dbReference type="Proteomes" id="UP000439994">
    <property type="component" value="Unassembled WGS sequence"/>
</dbReference>
<feature type="transmembrane region" description="Helical" evidence="10">
    <location>
        <begin position="259"/>
        <end position="287"/>
    </location>
</feature>
<feature type="transmembrane region" description="Helical" evidence="10">
    <location>
        <begin position="109"/>
        <end position="126"/>
    </location>
</feature>
<gene>
    <name evidence="11" type="ORF">GNP35_00105</name>
</gene>
<evidence type="ECO:0000256" key="6">
    <source>
        <dbReference type="ARBA" id="ARBA00022989"/>
    </source>
</evidence>
<feature type="transmembrane region" description="Helical" evidence="10">
    <location>
        <begin position="146"/>
        <end position="163"/>
    </location>
</feature>
<feature type="transmembrane region" description="Helical" evidence="10">
    <location>
        <begin position="207"/>
        <end position="228"/>
    </location>
</feature>
<dbReference type="AlphaFoldDB" id="A0A6N8F2Z4"/>
<keyword evidence="6 10" id="KW-1133">Transmembrane helix</keyword>
<dbReference type="EMBL" id="WOCD01000001">
    <property type="protein sequence ID" value="MUH71036.1"/>
    <property type="molecule type" value="Genomic_DNA"/>
</dbReference>
<dbReference type="PIRSF" id="PIRSF006603">
    <property type="entry name" value="DinF"/>
    <property type="match status" value="1"/>
</dbReference>
<evidence type="ECO:0000256" key="8">
    <source>
        <dbReference type="ARBA" id="ARBA00023136"/>
    </source>
</evidence>
<dbReference type="OrthoDB" id="9780160at2"/>